<gene>
    <name evidence="3" type="ORF">ZIOFF_061062</name>
</gene>
<dbReference type="GO" id="GO:0009451">
    <property type="term" value="P:RNA modification"/>
    <property type="evidence" value="ECO:0007669"/>
    <property type="project" value="InterPro"/>
</dbReference>
<dbReference type="EMBL" id="JACMSC010000016">
    <property type="protein sequence ID" value="KAG6484267.1"/>
    <property type="molecule type" value="Genomic_DNA"/>
</dbReference>
<organism evidence="3 4">
    <name type="scientific">Zingiber officinale</name>
    <name type="common">Ginger</name>
    <name type="synonym">Amomum zingiber</name>
    <dbReference type="NCBI Taxonomy" id="94328"/>
    <lineage>
        <taxon>Eukaryota</taxon>
        <taxon>Viridiplantae</taxon>
        <taxon>Streptophyta</taxon>
        <taxon>Embryophyta</taxon>
        <taxon>Tracheophyta</taxon>
        <taxon>Spermatophyta</taxon>
        <taxon>Magnoliopsida</taxon>
        <taxon>Liliopsida</taxon>
        <taxon>Zingiberales</taxon>
        <taxon>Zingiberaceae</taxon>
        <taxon>Zingiber</taxon>
    </lineage>
</organism>
<evidence type="ECO:0000313" key="3">
    <source>
        <dbReference type="EMBL" id="KAG6484267.1"/>
    </source>
</evidence>
<dbReference type="NCBIfam" id="TIGR00756">
    <property type="entry name" value="PPR"/>
    <property type="match status" value="1"/>
</dbReference>
<dbReference type="InterPro" id="IPR002885">
    <property type="entry name" value="PPR_rpt"/>
</dbReference>
<dbReference type="Proteomes" id="UP000734854">
    <property type="component" value="Unassembled WGS sequence"/>
</dbReference>
<evidence type="ECO:0000256" key="2">
    <source>
        <dbReference type="PROSITE-ProRule" id="PRU00708"/>
    </source>
</evidence>
<dbReference type="Pfam" id="PF01535">
    <property type="entry name" value="PPR"/>
    <property type="match status" value="2"/>
</dbReference>
<protein>
    <recommendedName>
        <fullName evidence="5">Pentatricopeptide repeat-containing protein</fullName>
    </recommendedName>
</protein>
<dbReference type="PROSITE" id="PS51375">
    <property type="entry name" value="PPR"/>
    <property type="match status" value="1"/>
</dbReference>
<keyword evidence="1" id="KW-0677">Repeat</keyword>
<feature type="repeat" description="PPR" evidence="2">
    <location>
        <begin position="5"/>
        <end position="39"/>
    </location>
</feature>
<sequence>MAERDAPAWNAVISGCTRNGLFLEALSFFSRMVVDRTLPKKTTASCLFSACAHLGMLRLGKSVHGYVFKNSMGGSPLFAMHSLICMTNGHSSLAIETFREMEQEGPQPDQVTLMGLLNACTHAGLVDEGLSYFNSMTRDYTIDPEIEHYGCVIDLLSRASRVHGTKDLAELALRNLLELKPKSVDYGFMLTNLYSECSKCGDVGKVRKRLNQLGGKKLPGCSWIEVEKRVRQFYSGDTIHPEVGQIYEILDELVELTEA</sequence>
<dbReference type="InterPro" id="IPR046960">
    <property type="entry name" value="PPR_At4g14850-like_plant"/>
</dbReference>
<dbReference type="PANTHER" id="PTHR47926:SF453">
    <property type="entry name" value="PENTATRICOPEPTIDE REPEAT (PPR) SUPERFAMILY PROTEIN"/>
    <property type="match status" value="1"/>
</dbReference>
<accession>A0A8J5FBJ8</accession>
<name>A0A8J5FBJ8_ZINOF</name>
<dbReference type="Gene3D" id="1.25.40.10">
    <property type="entry name" value="Tetratricopeptide repeat domain"/>
    <property type="match status" value="2"/>
</dbReference>
<dbReference type="AlphaFoldDB" id="A0A8J5FBJ8"/>
<evidence type="ECO:0000313" key="4">
    <source>
        <dbReference type="Proteomes" id="UP000734854"/>
    </source>
</evidence>
<dbReference type="Pfam" id="PF20431">
    <property type="entry name" value="E_motif"/>
    <property type="match status" value="1"/>
</dbReference>
<keyword evidence="4" id="KW-1185">Reference proteome</keyword>
<evidence type="ECO:0008006" key="5">
    <source>
        <dbReference type="Google" id="ProtNLM"/>
    </source>
</evidence>
<dbReference type="InterPro" id="IPR011990">
    <property type="entry name" value="TPR-like_helical_dom_sf"/>
</dbReference>
<dbReference type="PANTHER" id="PTHR47926">
    <property type="entry name" value="PENTATRICOPEPTIDE REPEAT-CONTAINING PROTEIN"/>
    <property type="match status" value="1"/>
</dbReference>
<reference evidence="3 4" key="1">
    <citation type="submission" date="2020-08" db="EMBL/GenBank/DDBJ databases">
        <title>Plant Genome Project.</title>
        <authorList>
            <person name="Zhang R.-G."/>
        </authorList>
    </citation>
    <scope>NUCLEOTIDE SEQUENCE [LARGE SCALE GENOMIC DNA]</scope>
    <source>
        <tissue evidence="3">Rhizome</tissue>
    </source>
</reference>
<dbReference type="PROSITE" id="PS51257">
    <property type="entry name" value="PROKAR_LIPOPROTEIN"/>
    <property type="match status" value="1"/>
</dbReference>
<dbReference type="InterPro" id="IPR046848">
    <property type="entry name" value="E_motif"/>
</dbReference>
<evidence type="ECO:0000256" key="1">
    <source>
        <dbReference type="ARBA" id="ARBA00022737"/>
    </source>
</evidence>
<proteinExistence type="predicted"/>
<comment type="caution">
    <text evidence="3">The sequence shown here is derived from an EMBL/GenBank/DDBJ whole genome shotgun (WGS) entry which is preliminary data.</text>
</comment>
<dbReference type="GO" id="GO:0003723">
    <property type="term" value="F:RNA binding"/>
    <property type="evidence" value="ECO:0007669"/>
    <property type="project" value="InterPro"/>
</dbReference>